<accession>A0ABQ7JH29</accession>
<gene>
    <name evidence="2" type="ORF">BGZ96_006190</name>
</gene>
<organism evidence="2 3">
    <name type="scientific">Linnemannia gamsii</name>
    <dbReference type="NCBI Taxonomy" id="64522"/>
    <lineage>
        <taxon>Eukaryota</taxon>
        <taxon>Fungi</taxon>
        <taxon>Fungi incertae sedis</taxon>
        <taxon>Mucoromycota</taxon>
        <taxon>Mortierellomycotina</taxon>
        <taxon>Mortierellomycetes</taxon>
        <taxon>Mortierellales</taxon>
        <taxon>Mortierellaceae</taxon>
        <taxon>Linnemannia</taxon>
    </lineage>
</organism>
<feature type="compositionally biased region" description="Polar residues" evidence="1">
    <location>
        <begin position="9"/>
        <end position="22"/>
    </location>
</feature>
<feature type="compositionally biased region" description="Low complexity" evidence="1">
    <location>
        <begin position="31"/>
        <end position="48"/>
    </location>
</feature>
<proteinExistence type="predicted"/>
<sequence>MEGVVGTVPQDSTLAAASTATNEQHKALRATTQDSSTTPTTQTSSTTTALGTPKPVFFNLAVKTKAVYQPTFRFRRWVENEKQRISDGEHESIQEIETRLPPLKGPDTFVMNYVKELERVEEQLKAFFNGQDHKYKKHQRDMRRGIVGGGLGIRSNPLNPVIIGVGLGKFGSKSGLASLHSSFLSYFIPM</sequence>
<evidence type="ECO:0000313" key="2">
    <source>
        <dbReference type="EMBL" id="KAG0270763.1"/>
    </source>
</evidence>
<protein>
    <submittedName>
        <fullName evidence="2">Uncharacterized protein</fullName>
    </submittedName>
</protein>
<name>A0ABQ7JH29_9FUNG</name>
<comment type="caution">
    <text evidence="2">The sequence shown here is derived from an EMBL/GenBank/DDBJ whole genome shotgun (WGS) entry which is preliminary data.</text>
</comment>
<keyword evidence="3" id="KW-1185">Reference proteome</keyword>
<feature type="non-terminal residue" evidence="2">
    <location>
        <position position="190"/>
    </location>
</feature>
<evidence type="ECO:0000313" key="3">
    <source>
        <dbReference type="Proteomes" id="UP001194696"/>
    </source>
</evidence>
<dbReference type="EMBL" id="JAAAIM010002994">
    <property type="protein sequence ID" value="KAG0270763.1"/>
    <property type="molecule type" value="Genomic_DNA"/>
</dbReference>
<feature type="region of interest" description="Disordered" evidence="1">
    <location>
        <begin position="1"/>
        <end position="49"/>
    </location>
</feature>
<reference evidence="2 3" key="1">
    <citation type="journal article" date="2020" name="Fungal Divers.">
        <title>Resolving the Mortierellaceae phylogeny through synthesis of multi-gene phylogenetics and phylogenomics.</title>
        <authorList>
            <person name="Vandepol N."/>
            <person name="Liber J."/>
            <person name="Desiro A."/>
            <person name="Na H."/>
            <person name="Kennedy M."/>
            <person name="Barry K."/>
            <person name="Grigoriev I.V."/>
            <person name="Miller A.N."/>
            <person name="O'Donnell K."/>
            <person name="Stajich J.E."/>
            <person name="Bonito G."/>
        </authorList>
    </citation>
    <scope>NUCLEOTIDE SEQUENCE [LARGE SCALE GENOMIC DNA]</scope>
    <source>
        <strain evidence="2 3">AD045</strain>
    </source>
</reference>
<dbReference type="Proteomes" id="UP001194696">
    <property type="component" value="Unassembled WGS sequence"/>
</dbReference>
<evidence type="ECO:0000256" key="1">
    <source>
        <dbReference type="SAM" id="MobiDB-lite"/>
    </source>
</evidence>